<organism evidence="1 2">
    <name type="scientific">Pseudomonas guineae</name>
    <dbReference type="NCBI Taxonomy" id="425504"/>
    <lineage>
        <taxon>Bacteria</taxon>
        <taxon>Pseudomonadati</taxon>
        <taxon>Pseudomonadota</taxon>
        <taxon>Gammaproteobacteria</taxon>
        <taxon>Pseudomonadales</taxon>
        <taxon>Pseudomonadaceae</taxon>
        <taxon>Pseudomonas</taxon>
    </lineage>
</organism>
<proteinExistence type="predicted"/>
<accession>A0A1I3K8E8</accession>
<sequence>MAANNSFQLVVTLSEGVLPDDWADASNGYERPPSYGTKTESEFFDYGLYRWFLHAAGALESSVVVVGGEYSAVYATDTGIFLGVGIVGADGLPVFAETPLDIDAIAKAAAPDILLMPYLSPPIAGGATYLGEAVIPPPPRFWTGMVNAIETV</sequence>
<dbReference type="Proteomes" id="UP000243606">
    <property type="component" value="Unassembled WGS sequence"/>
</dbReference>
<evidence type="ECO:0000313" key="2">
    <source>
        <dbReference type="Proteomes" id="UP000243606"/>
    </source>
</evidence>
<name>A0A1I3K8E8_9PSED</name>
<evidence type="ECO:0000313" key="1">
    <source>
        <dbReference type="EMBL" id="SFI68674.1"/>
    </source>
</evidence>
<dbReference type="EMBL" id="FOQL01000003">
    <property type="protein sequence ID" value="SFI68674.1"/>
    <property type="molecule type" value="Genomic_DNA"/>
</dbReference>
<reference evidence="2" key="1">
    <citation type="submission" date="2016-10" db="EMBL/GenBank/DDBJ databases">
        <authorList>
            <person name="Varghese N."/>
            <person name="Submissions S."/>
        </authorList>
    </citation>
    <scope>NUCLEOTIDE SEQUENCE [LARGE SCALE GENOMIC DNA]</scope>
    <source>
        <strain evidence="2">LMG 24016</strain>
    </source>
</reference>
<protein>
    <submittedName>
        <fullName evidence="1">Uncharacterized protein</fullName>
    </submittedName>
</protein>
<dbReference type="RefSeq" id="WP_090242803.1">
    <property type="nucleotide sequence ID" value="NZ_FOQL01000003.1"/>
</dbReference>
<dbReference type="AlphaFoldDB" id="A0A1I3K8E8"/>
<dbReference type="STRING" id="425504.SAMN05216206_2746"/>
<gene>
    <name evidence="1" type="ORF">SAMN05216206_2746</name>
</gene>
<keyword evidence="2" id="KW-1185">Reference proteome</keyword>